<dbReference type="WBParaSite" id="jg6434">
    <property type="protein sequence ID" value="jg6434"/>
    <property type="gene ID" value="jg6434"/>
</dbReference>
<dbReference type="SUPFAM" id="SSF82171">
    <property type="entry name" value="DPP6 N-terminal domain-like"/>
    <property type="match status" value="1"/>
</dbReference>
<proteinExistence type="predicted"/>
<keyword evidence="2" id="KW-1185">Reference proteome</keyword>
<dbReference type="Proteomes" id="UP000887574">
    <property type="component" value="Unplaced"/>
</dbReference>
<evidence type="ECO:0000259" key="1">
    <source>
        <dbReference type="Pfam" id="PF00930"/>
    </source>
</evidence>
<dbReference type="Gene3D" id="2.140.10.30">
    <property type="entry name" value="Dipeptidylpeptidase IV, N-terminal domain"/>
    <property type="match status" value="1"/>
</dbReference>
<dbReference type="AlphaFoldDB" id="A0A915EHM7"/>
<evidence type="ECO:0000313" key="3">
    <source>
        <dbReference type="WBParaSite" id="jg6434"/>
    </source>
</evidence>
<feature type="domain" description="Dipeptidylpeptidase IV N-terminal" evidence="1">
    <location>
        <begin position="35"/>
        <end position="247"/>
    </location>
</feature>
<evidence type="ECO:0000313" key="2">
    <source>
        <dbReference type="Proteomes" id="UP000887574"/>
    </source>
</evidence>
<sequence length="266" mass="30164">MAMIVMTVRLTSGLYHFQFVHLQGQENFSIASYVEGPALTATFSPIDSNYVAFCSKGQLFVDRQNVKLFESPSLPNITNGVASFIAQEEFERFEGFWWNPKNLEILYERVDESPVAQLAFTLPGSIVNLGNQQSDESQFMRYPLAGTSNPPTTLRICQINEQNGSVMDLELKVDLKIVFPWCEYIARCGWSNDGQNIYILAMDRVQSRMALALVPRSVFAEESVFVPNADQLVTVLYEEKALYWINVISFLMGIFSNSDMKNIVIF</sequence>
<organism evidence="2 3">
    <name type="scientific">Ditylenchus dipsaci</name>
    <dbReference type="NCBI Taxonomy" id="166011"/>
    <lineage>
        <taxon>Eukaryota</taxon>
        <taxon>Metazoa</taxon>
        <taxon>Ecdysozoa</taxon>
        <taxon>Nematoda</taxon>
        <taxon>Chromadorea</taxon>
        <taxon>Rhabditida</taxon>
        <taxon>Tylenchina</taxon>
        <taxon>Tylenchomorpha</taxon>
        <taxon>Sphaerularioidea</taxon>
        <taxon>Anguinidae</taxon>
        <taxon>Anguininae</taxon>
        <taxon>Ditylenchus</taxon>
    </lineage>
</organism>
<dbReference type="PANTHER" id="PTHR11731">
    <property type="entry name" value="PROTEASE FAMILY S9B,C DIPEPTIDYL-PEPTIDASE IV-RELATED"/>
    <property type="match status" value="1"/>
</dbReference>
<reference evidence="3" key="1">
    <citation type="submission" date="2022-11" db="UniProtKB">
        <authorList>
            <consortium name="WormBaseParasite"/>
        </authorList>
    </citation>
    <scope>IDENTIFICATION</scope>
</reference>
<protein>
    <submittedName>
        <fullName evidence="3">Dipeptidylpeptidase IV N-terminal domain-containing protein</fullName>
    </submittedName>
</protein>
<accession>A0A915EHM7</accession>
<name>A0A915EHM7_9BILA</name>
<dbReference type="PANTHER" id="PTHR11731:SF193">
    <property type="entry name" value="DIPEPTIDYL PEPTIDASE 9"/>
    <property type="match status" value="1"/>
</dbReference>
<dbReference type="InterPro" id="IPR050278">
    <property type="entry name" value="Serine_Prot_S9B/DPPIV"/>
</dbReference>
<dbReference type="InterPro" id="IPR002469">
    <property type="entry name" value="Peptidase_S9B_N"/>
</dbReference>
<dbReference type="Pfam" id="PF00930">
    <property type="entry name" value="DPPIV_N"/>
    <property type="match status" value="1"/>
</dbReference>
<dbReference type="GO" id="GO:0006508">
    <property type="term" value="P:proteolysis"/>
    <property type="evidence" value="ECO:0007669"/>
    <property type="project" value="InterPro"/>
</dbReference>
<dbReference type="GO" id="GO:0008239">
    <property type="term" value="F:dipeptidyl-peptidase activity"/>
    <property type="evidence" value="ECO:0007669"/>
    <property type="project" value="TreeGrafter"/>
</dbReference>